<evidence type="ECO:0000256" key="3">
    <source>
        <dbReference type="ARBA" id="ARBA00022692"/>
    </source>
</evidence>
<keyword evidence="9" id="KW-0675">Receptor</keyword>
<evidence type="ECO:0000256" key="4">
    <source>
        <dbReference type="ARBA" id="ARBA00022989"/>
    </source>
</evidence>
<dbReference type="InterPro" id="IPR036734">
    <property type="entry name" value="Neur_chan_lig-bd_sf"/>
</dbReference>
<dbReference type="Pfam" id="PF02931">
    <property type="entry name" value="Neur_chan_LBD"/>
    <property type="match status" value="1"/>
</dbReference>
<organism evidence="17 18">
    <name type="scientific">Mytilus coruscus</name>
    <name type="common">Sea mussel</name>
    <dbReference type="NCBI Taxonomy" id="42192"/>
    <lineage>
        <taxon>Eukaryota</taxon>
        <taxon>Metazoa</taxon>
        <taxon>Spiralia</taxon>
        <taxon>Lophotrochozoa</taxon>
        <taxon>Mollusca</taxon>
        <taxon>Bivalvia</taxon>
        <taxon>Autobranchia</taxon>
        <taxon>Pteriomorphia</taxon>
        <taxon>Mytilida</taxon>
        <taxon>Mytiloidea</taxon>
        <taxon>Mytilidae</taxon>
        <taxon>Mytilinae</taxon>
        <taxon>Mytilus</taxon>
    </lineage>
</organism>
<dbReference type="InterPro" id="IPR038050">
    <property type="entry name" value="Neuro_actylchol_rec"/>
</dbReference>
<keyword evidence="2" id="KW-1003">Cell membrane</keyword>
<evidence type="ECO:0000256" key="12">
    <source>
        <dbReference type="ARBA" id="ARBA00023303"/>
    </source>
</evidence>
<gene>
    <name evidence="17" type="ORF">MCOR_46379</name>
</gene>
<comment type="subcellular location">
    <subcellularLocation>
        <location evidence="13">Synaptic cell membrane</location>
        <topology evidence="13">Multi-pass membrane protein</topology>
    </subcellularLocation>
</comment>
<evidence type="ECO:0000313" key="17">
    <source>
        <dbReference type="EMBL" id="CAC5413494.1"/>
    </source>
</evidence>
<feature type="domain" description="Neurotransmitter-gated ion-channel ligand-binding" evidence="15">
    <location>
        <begin position="27"/>
        <end position="227"/>
    </location>
</feature>
<keyword evidence="18" id="KW-1185">Reference proteome</keyword>
<dbReference type="InterPro" id="IPR018000">
    <property type="entry name" value="Neurotransmitter_ion_chnl_CS"/>
</dbReference>
<evidence type="ECO:0000256" key="2">
    <source>
        <dbReference type="ARBA" id="ARBA00022475"/>
    </source>
</evidence>
<name>A0A6J8DY42_MYTCO</name>
<dbReference type="PRINTS" id="PR00252">
    <property type="entry name" value="NRIONCHANNEL"/>
</dbReference>
<dbReference type="SUPFAM" id="SSF63712">
    <property type="entry name" value="Nicotinic receptor ligand binding domain-like"/>
    <property type="match status" value="1"/>
</dbReference>
<feature type="transmembrane region" description="Helical" evidence="14">
    <location>
        <begin position="369"/>
        <end position="391"/>
    </location>
</feature>
<keyword evidence="5" id="KW-0770">Synapse</keyword>
<dbReference type="GO" id="GO:0004888">
    <property type="term" value="F:transmembrane signaling receptor activity"/>
    <property type="evidence" value="ECO:0007669"/>
    <property type="project" value="InterPro"/>
</dbReference>
<dbReference type="InterPro" id="IPR006202">
    <property type="entry name" value="Neur_chan_lig-bd"/>
</dbReference>
<evidence type="ECO:0000256" key="13">
    <source>
        <dbReference type="ARBA" id="ARBA00034099"/>
    </source>
</evidence>
<protein>
    <recommendedName>
        <fullName evidence="19">CHRNN</fullName>
    </recommendedName>
</protein>
<reference evidence="17 18" key="1">
    <citation type="submission" date="2020-06" db="EMBL/GenBank/DDBJ databases">
        <authorList>
            <person name="Li R."/>
            <person name="Bekaert M."/>
        </authorList>
    </citation>
    <scope>NUCLEOTIDE SEQUENCE [LARGE SCALE GENOMIC DNA]</scope>
    <source>
        <strain evidence="18">wild</strain>
    </source>
</reference>
<evidence type="ECO:0000259" key="15">
    <source>
        <dbReference type="Pfam" id="PF02931"/>
    </source>
</evidence>
<keyword evidence="12 14" id="KW-0407">Ion channel</keyword>
<evidence type="ECO:0000256" key="6">
    <source>
        <dbReference type="ARBA" id="ARBA00023065"/>
    </source>
</evidence>
<dbReference type="Proteomes" id="UP000507470">
    <property type="component" value="Unassembled WGS sequence"/>
</dbReference>
<comment type="similarity">
    <text evidence="14">Belongs to the ligand-gated ion channel (TC 1.A.9) family.</text>
</comment>
<evidence type="ECO:0000256" key="14">
    <source>
        <dbReference type="RuleBase" id="RU000687"/>
    </source>
</evidence>
<dbReference type="InterPro" id="IPR002394">
    <property type="entry name" value="Nicotinic_acetylcholine_rcpt"/>
</dbReference>
<keyword evidence="11" id="KW-1071">Ligand-gated ion channel</keyword>
<evidence type="ECO:0000256" key="1">
    <source>
        <dbReference type="ARBA" id="ARBA00022448"/>
    </source>
</evidence>
<evidence type="ECO:0000313" key="18">
    <source>
        <dbReference type="Proteomes" id="UP000507470"/>
    </source>
</evidence>
<keyword evidence="7 14" id="KW-0472">Membrane</keyword>
<keyword evidence="14" id="KW-0732">Signal</keyword>
<dbReference type="EMBL" id="CACVKT020008141">
    <property type="protein sequence ID" value="CAC5413494.1"/>
    <property type="molecule type" value="Genomic_DNA"/>
</dbReference>
<feature type="transmembrane region" description="Helical" evidence="14">
    <location>
        <begin position="259"/>
        <end position="280"/>
    </location>
</feature>
<keyword evidence="8" id="KW-1015">Disulfide bond</keyword>
<keyword evidence="10" id="KW-0325">Glycoprotein</keyword>
<dbReference type="CDD" id="cd19051">
    <property type="entry name" value="LGIC_TM_cation"/>
    <property type="match status" value="1"/>
</dbReference>
<dbReference type="FunFam" id="2.70.170.10:FF:000028">
    <property type="entry name" value="AcetylCholine Receptor"/>
    <property type="match status" value="1"/>
</dbReference>
<feature type="transmembrane region" description="Helical" evidence="14">
    <location>
        <begin position="228"/>
        <end position="247"/>
    </location>
</feature>
<dbReference type="InterPro" id="IPR036719">
    <property type="entry name" value="Neuro-gated_channel_TM_sf"/>
</dbReference>
<dbReference type="OrthoDB" id="6094163at2759"/>
<proteinExistence type="inferred from homology"/>
<feature type="signal peptide" evidence="14">
    <location>
        <begin position="1"/>
        <end position="16"/>
    </location>
</feature>
<dbReference type="PRINTS" id="PR00254">
    <property type="entry name" value="NICOTINICR"/>
</dbReference>
<feature type="chain" id="PRO_5027141506" description="CHRNN" evidence="14">
    <location>
        <begin position="17"/>
        <end position="400"/>
    </location>
</feature>
<dbReference type="GO" id="GO:0022848">
    <property type="term" value="F:acetylcholine-gated monoatomic cation-selective channel activity"/>
    <property type="evidence" value="ECO:0007669"/>
    <property type="project" value="InterPro"/>
</dbReference>
<keyword evidence="1 14" id="KW-0813">Transport</keyword>
<evidence type="ECO:0000259" key="16">
    <source>
        <dbReference type="Pfam" id="PF02932"/>
    </source>
</evidence>
<dbReference type="GO" id="GO:0045211">
    <property type="term" value="C:postsynaptic membrane"/>
    <property type="evidence" value="ECO:0007669"/>
    <property type="project" value="InterPro"/>
</dbReference>
<dbReference type="Pfam" id="PF02932">
    <property type="entry name" value="Neur_chan_memb"/>
    <property type="match status" value="1"/>
</dbReference>
<dbReference type="PANTHER" id="PTHR18945">
    <property type="entry name" value="NEUROTRANSMITTER GATED ION CHANNEL"/>
    <property type="match status" value="1"/>
</dbReference>
<evidence type="ECO:0000256" key="7">
    <source>
        <dbReference type="ARBA" id="ARBA00023136"/>
    </source>
</evidence>
<sequence length="400" mass="46139">MIFLIICFSTVSFSLCQNSSDFKALKKDLFVTKEYDKESKPVKDYESTIYVNVELTLNSLITLDEVQQRLTTIGYLHISWHDEFLIWDRKQYRDLDYIYLPQSKIWKPDITLQDSYTEMEELGSDLILATIKHDGSVNWTPFQVFNSYCPVSMTFFPFDRQTCEFVFGAWSMRMNDVSLLIQNVSGIALERSIKENTIWTVVSTSASTTQYHKESRVIFSITLQRKPLYIMLHLVLPLVLLSLLNLFTFAIPADSGERMGYTVTVWLSFGVFLTIVGQSLPESSESISFMDIFIVMQLFQSTLVVLLSAVLSRLCARNGQIFISSCLLKRVVTYKRGKSVNTSTEVRNDEKETQINITWKEYVSTIDFCLFWCLLSVCILLITTLSFYTVYKAEYTISGK</sequence>
<dbReference type="PROSITE" id="PS00236">
    <property type="entry name" value="NEUROTR_ION_CHANNEL"/>
    <property type="match status" value="1"/>
</dbReference>
<keyword evidence="6 14" id="KW-0406">Ion transport</keyword>
<dbReference type="AlphaFoldDB" id="A0A6J8DY42"/>
<evidence type="ECO:0000256" key="11">
    <source>
        <dbReference type="ARBA" id="ARBA00023286"/>
    </source>
</evidence>
<evidence type="ECO:0000256" key="8">
    <source>
        <dbReference type="ARBA" id="ARBA00023157"/>
    </source>
</evidence>
<evidence type="ECO:0000256" key="9">
    <source>
        <dbReference type="ARBA" id="ARBA00023170"/>
    </source>
</evidence>
<evidence type="ECO:0008006" key="19">
    <source>
        <dbReference type="Google" id="ProtNLM"/>
    </source>
</evidence>
<evidence type="ECO:0000256" key="5">
    <source>
        <dbReference type="ARBA" id="ARBA00023018"/>
    </source>
</evidence>
<feature type="transmembrane region" description="Helical" evidence="14">
    <location>
        <begin position="292"/>
        <end position="311"/>
    </location>
</feature>
<keyword evidence="4 14" id="KW-1133">Transmembrane helix</keyword>
<dbReference type="SUPFAM" id="SSF90112">
    <property type="entry name" value="Neurotransmitter-gated ion-channel transmembrane pore"/>
    <property type="match status" value="1"/>
</dbReference>
<dbReference type="InterPro" id="IPR006201">
    <property type="entry name" value="Neur_channel"/>
</dbReference>
<dbReference type="Gene3D" id="2.70.170.10">
    <property type="entry name" value="Neurotransmitter-gated ion-channel ligand-binding domain"/>
    <property type="match status" value="1"/>
</dbReference>
<dbReference type="Gene3D" id="1.20.58.390">
    <property type="entry name" value="Neurotransmitter-gated ion-channel transmembrane domain"/>
    <property type="match status" value="1"/>
</dbReference>
<dbReference type="InterPro" id="IPR006029">
    <property type="entry name" value="Neurotrans-gated_channel_TM"/>
</dbReference>
<feature type="domain" description="Neurotransmitter-gated ion-channel transmembrane" evidence="16">
    <location>
        <begin position="235"/>
        <end position="317"/>
    </location>
</feature>
<keyword evidence="3 14" id="KW-0812">Transmembrane</keyword>
<evidence type="ECO:0000256" key="10">
    <source>
        <dbReference type="ARBA" id="ARBA00023180"/>
    </source>
</evidence>
<accession>A0A6J8DY42</accession>
<dbReference type="CDD" id="cd18989">
    <property type="entry name" value="LGIC_ECD_cation"/>
    <property type="match status" value="1"/>
</dbReference>